<dbReference type="SUPFAM" id="SSF51735">
    <property type="entry name" value="NAD(P)-binding Rossmann-fold domains"/>
    <property type="match status" value="1"/>
</dbReference>
<keyword evidence="2" id="KW-0520">NAD</keyword>
<dbReference type="InterPro" id="IPR016040">
    <property type="entry name" value="NAD(P)-bd_dom"/>
</dbReference>
<proteinExistence type="inferred from homology"/>
<dbReference type="EMBL" id="CP031386">
    <property type="protein sequence ID" value="QPG98482.1"/>
    <property type="molecule type" value="Genomic_DNA"/>
</dbReference>
<gene>
    <name evidence="4" type="ORF">C2857_007653</name>
</gene>
<dbReference type="OrthoDB" id="202470at2759"/>
<organism evidence="4 5">
    <name type="scientific">Epichloe festucae (strain Fl1)</name>
    <dbReference type="NCBI Taxonomy" id="877507"/>
    <lineage>
        <taxon>Eukaryota</taxon>
        <taxon>Fungi</taxon>
        <taxon>Dikarya</taxon>
        <taxon>Ascomycota</taxon>
        <taxon>Pezizomycotina</taxon>
        <taxon>Sordariomycetes</taxon>
        <taxon>Hypocreomycetidae</taxon>
        <taxon>Hypocreales</taxon>
        <taxon>Clavicipitaceae</taxon>
        <taxon>Epichloe</taxon>
    </lineage>
</organism>
<feature type="domain" description="NAD(P)-binding" evidence="3">
    <location>
        <begin position="18"/>
        <end position="320"/>
    </location>
</feature>
<dbReference type="Pfam" id="PF16363">
    <property type="entry name" value="GDP_Man_Dehyd"/>
    <property type="match status" value="1"/>
</dbReference>
<dbReference type="Gene3D" id="3.90.25.10">
    <property type="entry name" value="UDP-galactose 4-epimerase, domain 1"/>
    <property type="match status" value="1"/>
</dbReference>
<evidence type="ECO:0000313" key="5">
    <source>
        <dbReference type="Proteomes" id="UP000594364"/>
    </source>
</evidence>
<keyword evidence="5" id="KW-1185">Reference proteome</keyword>
<sequence>MTVLARPTIRVRPRGEILVTGGAGFIGSNLVDALLAEGCWKVVVVDNFDDFYPPAIKRANVAAHLSNPNFRLYETDIRDAASLRTVFAENNLSAVVHLASRAGVRQSLQHPGSYIDTNVAGTLNLLDCARDFSVAQFVFGSSSSVYGLNASVPFSEDDRTARPISPYAASKTAAELLCHTYSHLYGIRCICLRFFTVYGPRQRPDLAIHKFTRLIDEGEPVPVFGDGTTRRDYTYVVDIIQGVRGAIEYRASMYEVFNLGESQTIELRELIALIEKGLGRVAVLDRRAAQPGDMAVTFADVSKANRLLGYQPTTKIQNGIPLFIQWFLAQRRTPCCSDPQ</sequence>
<evidence type="ECO:0000259" key="3">
    <source>
        <dbReference type="Pfam" id="PF16363"/>
    </source>
</evidence>
<evidence type="ECO:0000256" key="2">
    <source>
        <dbReference type="ARBA" id="ARBA00023027"/>
    </source>
</evidence>
<protein>
    <recommendedName>
        <fullName evidence="3">NAD(P)-binding domain-containing protein</fullName>
    </recommendedName>
</protein>
<dbReference type="PRINTS" id="PR01713">
    <property type="entry name" value="NUCEPIMERASE"/>
</dbReference>
<name>A0A7S9PUZ5_EPIFF</name>
<dbReference type="PANTHER" id="PTHR43574">
    <property type="entry name" value="EPIMERASE-RELATED"/>
    <property type="match status" value="1"/>
</dbReference>
<evidence type="ECO:0000256" key="1">
    <source>
        <dbReference type="ARBA" id="ARBA00007637"/>
    </source>
</evidence>
<dbReference type="AlphaFoldDB" id="A0A7S9PUZ5"/>
<reference evidence="4 5" key="1">
    <citation type="journal article" date="2018" name="PLoS Genet.">
        <title>Repeat elements organise 3D genome structure and mediate transcription in the filamentous fungus Epichloe festucae.</title>
        <authorList>
            <person name="Winter D.J."/>
            <person name="Ganley A.R.D."/>
            <person name="Young C.A."/>
            <person name="Liachko I."/>
            <person name="Schardl C.L."/>
            <person name="Dupont P.Y."/>
            <person name="Berry D."/>
            <person name="Ram A."/>
            <person name="Scott B."/>
            <person name="Cox M.P."/>
        </authorList>
    </citation>
    <scope>NUCLEOTIDE SEQUENCE [LARGE SCALE GENOMIC DNA]</scope>
    <source>
        <strain evidence="4 5">Fl1</strain>
    </source>
</reference>
<dbReference type="InterPro" id="IPR036291">
    <property type="entry name" value="NAD(P)-bd_dom_sf"/>
</dbReference>
<evidence type="ECO:0000313" key="4">
    <source>
        <dbReference type="EMBL" id="QPG98482.1"/>
    </source>
</evidence>
<accession>A0A7S9PUZ5</accession>
<comment type="similarity">
    <text evidence="1">Belongs to the NAD(P)-dependent epimerase/dehydratase family.</text>
</comment>
<dbReference type="Proteomes" id="UP000594364">
    <property type="component" value="Chromosome 2"/>
</dbReference>
<dbReference type="Gene3D" id="3.40.50.720">
    <property type="entry name" value="NAD(P)-binding Rossmann-like Domain"/>
    <property type="match status" value="1"/>
</dbReference>